<dbReference type="EMBL" id="JBHUFC010000024">
    <property type="protein sequence ID" value="MFD1789698.1"/>
    <property type="molecule type" value="Genomic_DNA"/>
</dbReference>
<accession>A0ABW4NIS1</accession>
<reference evidence="2" key="1">
    <citation type="journal article" date="2019" name="Int. J. Syst. Evol. Microbiol.">
        <title>The Global Catalogue of Microorganisms (GCM) 10K type strain sequencing project: providing services to taxonomists for standard genome sequencing and annotation.</title>
        <authorList>
            <consortium name="The Broad Institute Genomics Platform"/>
            <consortium name="The Broad Institute Genome Sequencing Center for Infectious Disease"/>
            <person name="Wu L."/>
            <person name="Ma J."/>
        </authorList>
    </citation>
    <scope>NUCLEOTIDE SEQUENCE [LARGE SCALE GENOMIC DNA]</scope>
    <source>
        <strain evidence="2">Q85</strain>
    </source>
</reference>
<keyword evidence="2" id="KW-1185">Reference proteome</keyword>
<proteinExistence type="predicted"/>
<sequence length="172" mass="19544">MVGDPKTLHDLYRIEAQVRVTCRSCKATEVWELGALIDEVRSNGGNPDWRAARSAIKCPHRCASPMIHLLPIPYGKQRARRRAHRHALINLALQILRDAAHRSADMPVGTIEVRLALHVLRPFVREKALLTDYWKAATLEPRHPWSSCHKPYRAIVERLVAMKVDVESGNLP</sequence>
<evidence type="ECO:0000313" key="2">
    <source>
        <dbReference type="Proteomes" id="UP001597283"/>
    </source>
</evidence>
<dbReference type="Proteomes" id="UP001597283">
    <property type="component" value="Unassembled WGS sequence"/>
</dbReference>
<protein>
    <submittedName>
        <fullName evidence="1">Uncharacterized protein</fullName>
    </submittedName>
</protein>
<name>A0ABW4NIS1_9SPHN</name>
<comment type="caution">
    <text evidence="1">The sequence shown here is derived from an EMBL/GenBank/DDBJ whole genome shotgun (WGS) entry which is preliminary data.</text>
</comment>
<organism evidence="1 2">
    <name type="scientific">Sphingomonas floccifaciens</name>
    <dbReference type="NCBI Taxonomy" id="1844115"/>
    <lineage>
        <taxon>Bacteria</taxon>
        <taxon>Pseudomonadati</taxon>
        <taxon>Pseudomonadota</taxon>
        <taxon>Alphaproteobacteria</taxon>
        <taxon>Sphingomonadales</taxon>
        <taxon>Sphingomonadaceae</taxon>
        <taxon>Sphingomonas</taxon>
    </lineage>
</organism>
<evidence type="ECO:0000313" key="1">
    <source>
        <dbReference type="EMBL" id="MFD1789698.1"/>
    </source>
</evidence>
<gene>
    <name evidence="1" type="ORF">ACFSC3_19260</name>
</gene>